<dbReference type="EMBL" id="VUJW01000008">
    <property type="protein sequence ID" value="KAA1426531.1"/>
    <property type="molecule type" value="Genomic_DNA"/>
</dbReference>
<dbReference type="AlphaFoldDB" id="A0A5B1M1A2"/>
<reference evidence="1 2" key="1">
    <citation type="submission" date="2019-09" db="EMBL/GenBank/DDBJ databases">
        <title>Nocardioides panacisoli sp. nov., isolated from the soil of a ginseng field.</title>
        <authorList>
            <person name="Cho C."/>
        </authorList>
    </citation>
    <scope>NUCLEOTIDE SEQUENCE [LARGE SCALE GENOMIC DNA]</scope>
    <source>
        <strain evidence="1 2">BN140041</strain>
    </source>
</reference>
<gene>
    <name evidence="1" type="ORF">F0U47_14130</name>
</gene>
<sequence>MTRSAAPEAPPLARWSVGGEFLEALATRDFERMATTLGPTIRFRALLPSGPVELEGSGDVAAAFRSWFGGADQFEVVDATVGEVGGRLHLAWRIRLLPAPFDIGRGWHVIEQQGYASATTSIETMDMVCSGFHPEGHRPGH</sequence>
<evidence type="ECO:0008006" key="3">
    <source>
        <dbReference type="Google" id="ProtNLM"/>
    </source>
</evidence>
<dbReference type="SUPFAM" id="SSF54427">
    <property type="entry name" value="NTF2-like"/>
    <property type="match status" value="1"/>
</dbReference>
<organism evidence="1 2">
    <name type="scientific">Nocardioides antri</name>
    <dbReference type="NCBI Taxonomy" id="2607659"/>
    <lineage>
        <taxon>Bacteria</taxon>
        <taxon>Bacillati</taxon>
        <taxon>Actinomycetota</taxon>
        <taxon>Actinomycetes</taxon>
        <taxon>Propionibacteriales</taxon>
        <taxon>Nocardioidaceae</taxon>
        <taxon>Nocardioides</taxon>
    </lineage>
</organism>
<evidence type="ECO:0000313" key="1">
    <source>
        <dbReference type="EMBL" id="KAA1426531.1"/>
    </source>
</evidence>
<dbReference type="RefSeq" id="WP_149751113.1">
    <property type="nucleotide sequence ID" value="NZ_VUJW01000008.1"/>
</dbReference>
<keyword evidence="2" id="KW-1185">Reference proteome</keyword>
<evidence type="ECO:0000313" key="2">
    <source>
        <dbReference type="Proteomes" id="UP000324351"/>
    </source>
</evidence>
<comment type="caution">
    <text evidence="1">The sequence shown here is derived from an EMBL/GenBank/DDBJ whole genome shotgun (WGS) entry which is preliminary data.</text>
</comment>
<dbReference type="Gene3D" id="3.10.450.50">
    <property type="match status" value="1"/>
</dbReference>
<accession>A0A5B1M1A2</accession>
<name>A0A5B1M1A2_9ACTN</name>
<protein>
    <recommendedName>
        <fullName evidence="3">Nuclear transport factor 2 family protein</fullName>
    </recommendedName>
</protein>
<proteinExistence type="predicted"/>
<dbReference type="Proteomes" id="UP000324351">
    <property type="component" value="Unassembled WGS sequence"/>
</dbReference>
<reference evidence="1 2" key="2">
    <citation type="submission" date="2019-09" db="EMBL/GenBank/DDBJ databases">
        <authorList>
            <person name="Jin C."/>
        </authorList>
    </citation>
    <scope>NUCLEOTIDE SEQUENCE [LARGE SCALE GENOMIC DNA]</scope>
    <source>
        <strain evidence="1 2">BN140041</strain>
    </source>
</reference>
<dbReference type="InterPro" id="IPR032710">
    <property type="entry name" value="NTF2-like_dom_sf"/>
</dbReference>